<dbReference type="SUPFAM" id="SSF81383">
    <property type="entry name" value="F-box domain"/>
    <property type="match status" value="1"/>
</dbReference>
<dbReference type="Gene3D" id="1.20.1280.50">
    <property type="match status" value="1"/>
</dbReference>
<comment type="caution">
    <text evidence="2">The sequence shown here is derived from an EMBL/GenBank/DDBJ whole genome shotgun (WGS) entry which is preliminary data.</text>
</comment>
<reference evidence="3" key="1">
    <citation type="journal article" date="2014" name="Genome Announc.">
        <title>Draft genome sequence of the plant-pathogenic soil fungus Rhizoctonia solani anastomosis group 3 strain Rhs1AP.</title>
        <authorList>
            <person name="Cubeta M.A."/>
            <person name="Thomas E."/>
            <person name="Dean R.A."/>
            <person name="Jabaji S."/>
            <person name="Neate S.M."/>
            <person name="Tavantzis S."/>
            <person name="Toda T."/>
            <person name="Vilgalys R."/>
            <person name="Bharathan N."/>
            <person name="Fedorova-Abrams N."/>
            <person name="Pakala S.B."/>
            <person name="Pakala S.M."/>
            <person name="Zafar N."/>
            <person name="Joardar V."/>
            <person name="Losada L."/>
            <person name="Nierman W.C."/>
        </authorList>
    </citation>
    <scope>NUCLEOTIDE SEQUENCE [LARGE SCALE GENOMIC DNA]</scope>
    <source>
        <strain evidence="3">AG-3</strain>
    </source>
</reference>
<sequence>MILVNLPVEIVSQIGTYLSQHALASTSLVCKAWRLAILPILYSSVIIGKNSHVKQFSTVLSSGSVDSVQISSCVKKLEIHLDDIDIDQSVLALLEPWVSRLTQLSEFRWNLYYVPDNLQLIQLFQTECPALSSVYISFPWERDFFKSESGQIQLSTLLGFKNIVNFELQTDDFEPGFEAECAQPLRALLLNCPGLQSLTLYFHDDDLNYSLDTLVAPWDHELTLPQLKKLHIRGAVELNLKTLFSPPGERPHALRDFLSRHPQIEDLELACCSVESYDEETNPHHFSLALPSLKYLKGPDLICDQLIRSTVASKLETLNIGQCSFEAGVDFLPDKVFGVQPLSKLRRLEIETDEFGDALEIMKLILPATEVLEELCITTVPYRYAQLRKLTMYNFSTFFMKATASVLPGGDEEASYEAELKRKLRILCPELETIN</sequence>
<accession>X8IYW0</accession>
<evidence type="ECO:0000259" key="1">
    <source>
        <dbReference type="PROSITE" id="PS50181"/>
    </source>
</evidence>
<dbReference type="InterPro" id="IPR001810">
    <property type="entry name" value="F-box_dom"/>
</dbReference>
<dbReference type="InterPro" id="IPR032675">
    <property type="entry name" value="LRR_dom_sf"/>
</dbReference>
<name>X8IYW0_9AGAM</name>
<dbReference type="Gene3D" id="3.80.10.10">
    <property type="entry name" value="Ribonuclease Inhibitor"/>
    <property type="match status" value="1"/>
</dbReference>
<dbReference type="AlphaFoldDB" id="X8IYW0"/>
<dbReference type="SUPFAM" id="SSF52047">
    <property type="entry name" value="RNI-like"/>
    <property type="match status" value="1"/>
</dbReference>
<protein>
    <submittedName>
        <fullName evidence="2">F-box-like protein</fullName>
    </submittedName>
</protein>
<organism evidence="2 3">
    <name type="scientific">Rhizoctonia solani AG-3 Rhs1AP</name>
    <dbReference type="NCBI Taxonomy" id="1086054"/>
    <lineage>
        <taxon>Eukaryota</taxon>
        <taxon>Fungi</taxon>
        <taxon>Dikarya</taxon>
        <taxon>Basidiomycota</taxon>
        <taxon>Agaricomycotina</taxon>
        <taxon>Agaricomycetes</taxon>
        <taxon>Cantharellales</taxon>
        <taxon>Ceratobasidiaceae</taxon>
        <taxon>Rhizoctonia</taxon>
    </lineage>
</organism>
<proteinExistence type="predicted"/>
<dbReference type="EMBL" id="JATN01000322">
    <property type="protein sequence ID" value="EUC54409.1"/>
    <property type="molecule type" value="Genomic_DNA"/>
</dbReference>
<dbReference type="Proteomes" id="UP000030108">
    <property type="component" value="Unassembled WGS sequence"/>
</dbReference>
<feature type="non-terminal residue" evidence="2">
    <location>
        <position position="435"/>
    </location>
</feature>
<dbReference type="Pfam" id="PF12937">
    <property type="entry name" value="F-box-like"/>
    <property type="match status" value="1"/>
</dbReference>
<dbReference type="PROSITE" id="PS50181">
    <property type="entry name" value="FBOX"/>
    <property type="match status" value="1"/>
</dbReference>
<evidence type="ECO:0000313" key="3">
    <source>
        <dbReference type="Proteomes" id="UP000030108"/>
    </source>
</evidence>
<gene>
    <name evidence="2" type="ORF">RSOL_046300</name>
</gene>
<dbReference type="InterPro" id="IPR036047">
    <property type="entry name" value="F-box-like_dom_sf"/>
</dbReference>
<evidence type="ECO:0000313" key="2">
    <source>
        <dbReference type="EMBL" id="EUC54409.1"/>
    </source>
</evidence>
<feature type="domain" description="F-box" evidence="1">
    <location>
        <begin position="1"/>
        <end position="45"/>
    </location>
</feature>